<name>A0A833XEP0_JUGRE</name>
<dbReference type="InterPro" id="IPR044730">
    <property type="entry name" value="RNase_H-like_dom_plant"/>
</dbReference>
<protein>
    <recommendedName>
        <fullName evidence="1">RNase H type-1 domain-containing protein</fullName>
    </recommendedName>
</protein>
<dbReference type="EMBL" id="LIHL02000007">
    <property type="protein sequence ID" value="KAF5465176.1"/>
    <property type="molecule type" value="Genomic_DNA"/>
</dbReference>
<dbReference type="InterPro" id="IPR012337">
    <property type="entry name" value="RNaseH-like_sf"/>
</dbReference>
<dbReference type="InterPro" id="IPR053151">
    <property type="entry name" value="RNase_H-like"/>
</dbReference>
<dbReference type="InterPro" id="IPR036397">
    <property type="entry name" value="RNaseH_sf"/>
</dbReference>
<evidence type="ECO:0000313" key="2">
    <source>
        <dbReference type="EMBL" id="KAF5465176.1"/>
    </source>
</evidence>
<dbReference type="Pfam" id="PF13456">
    <property type="entry name" value="RVT_3"/>
    <property type="match status" value="1"/>
</dbReference>
<dbReference type="AlphaFoldDB" id="A0A833XEP0"/>
<comment type="caution">
    <text evidence="2">The sequence shown here is derived from an EMBL/GenBank/DDBJ whole genome shotgun (WGS) entry which is preliminary data.</text>
</comment>
<reference evidence="2" key="1">
    <citation type="submission" date="2015-10" db="EMBL/GenBank/DDBJ databases">
        <authorList>
            <person name="Martinez-Garcia P.J."/>
            <person name="Crepeau M.W."/>
            <person name="Puiu D."/>
            <person name="Gonzalez-Ibeas D."/>
            <person name="Whalen J."/>
            <person name="Stevens K."/>
            <person name="Paul R."/>
            <person name="Butterfield T."/>
            <person name="Britton M."/>
            <person name="Reagan R."/>
            <person name="Chakraborty S."/>
            <person name="Walawage S.L."/>
            <person name="Vasquez-Gross H.A."/>
            <person name="Cardeno C."/>
            <person name="Famula R."/>
            <person name="Pratt K."/>
            <person name="Kuruganti S."/>
            <person name="Aradhya M.K."/>
            <person name="Leslie C.A."/>
            <person name="Dandekar A.M."/>
            <person name="Salzberg S.L."/>
            <person name="Wegrzyn J.L."/>
            <person name="Langley C.H."/>
            <person name="Neale D.B."/>
        </authorList>
    </citation>
    <scope>NUCLEOTIDE SEQUENCE</scope>
    <source>
        <tissue evidence="2">Leaves</tissue>
    </source>
</reference>
<dbReference type="CDD" id="cd06222">
    <property type="entry name" value="RNase_H_like"/>
    <property type="match status" value="1"/>
</dbReference>
<proteinExistence type="predicted"/>
<dbReference type="SUPFAM" id="SSF53098">
    <property type="entry name" value="Ribonuclease H-like"/>
    <property type="match status" value="1"/>
</dbReference>
<dbReference type="PANTHER" id="PTHR47723">
    <property type="entry name" value="OS05G0353850 PROTEIN"/>
    <property type="match status" value="1"/>
</dbReference>
<evidence type="ECO:0000313" key="3">
    <source>
        <dbReference type="Proteomes" id="UP000619265"/>
    </source>
</evidence>
<feature type="domain" description="RNase H type-1" evidence="1">
    <location>
        <begin position="61"/>
        <end position="173"/>
    </location>
</feature>
<sequence>MHDQELFSPKIVAENASIQLRSHDQVRQKARVQILRRYKWQPPQSDLLKLNVDAAIFPKWDKIGVAAVLRNATGGVLMALSKAEIPMEGSKGIELHAIFRGLQQCATMGVSNILAESDSLLSIEALTDDSMTSSLLGVVYYEIKKLAKCFVACMFSHVYREGNMVVHKLARNAWLKV</sequence>
<organism evidence="2 3">
    <name type="scientific">Juglans regia</name>
    <name type="common">English walnut</name>
    <dbReference type="NCBI Taxonomy" id="51240"/>
    <lineage>
        <taxon>Eukaryota</taxon>
        <taxon>Viridiplantae</taxon>
        <taxon>Streptophyta</taxon>
        <taxon>Embryophyta</taxon>
        <taxon>Tracheophyta</taxon>
        <taxon>Spermatophyta</taxon>
        <taxon>Magnoliopsida</taxon>
        <taxon>eudicotyledons</taxon>
        <taxon>Gunneridae</taxon>
        <taxon>Pentapetalae</taxon>
        <taxon>rosids</taxon>
        <taxon>fabids</taxon>
        <taxon>Fagales</taxon>
        <taxon>Juglandaceae</taxon>
        <taxon>Juglans</taxon>
    </lineage>
</organism>
<dbReference type="PANTHER" id="PTHR47723:SF19">
    <property type="entry name" value="POLYNUCLEOTIDYL TRANSFERASE, RIBONUCLEASE H-LIKE SUPERFAMILY PROTEIN"/>
    <property type="match status" value="1"/>
</dbReference>
<dbReference type="Proteomes" id="UP000619265">
    <property type="component" value="Unassembled WGS sequence"/>
</dbReference>
<dbReference type="Gramene" id="Jr07_15680_p1">
    <property type="protein sequence ID" value="cds.Jr07_15680_p1"/>
    <property type="gene ID" value="Jr07_15680"/>
</dbReference>
<dbReference type="GO" id="GO:0003676">
    <property type="term" value="F:nucleic acid binding"/>
    <property type="evidence" value="ECO:0007669"/>
    <property type="project" value="InterPro"/>
</dbReference>
<dbReference type="InterPro" id="IPR002156">
    <property type="entry name" value="RNaseH_domain"/>
</dbReference>
<dbReference type="Gene3D" id="3.30.420.10">
    <property type="entry name" value="Ribonuclease H-like superfamily/Ribonuclease H"/>
    <property type="match status" value="1"/>
</dbReference>
<accession>A0A833XEP0</accession>
<dbReference type="GO" id="GO:0004523">
    <property type="term" value="F:RNA-DNA hybrid ribonuclease activity"/>
    <property type="evidence" value="ECO:0007669"/>
    <property type="project" value="InterPro"/>
</dbReference>
<gene>
    <name evidence="2" type="ORF">F2P56_015205</name>
</gene>
<reference evidence="2" key="2">
    <citation type="submission" date="2020-03" db="EMBL/GenBank/DDBJ databases">
        <title>Walnut 2.0.</title>
        <authorList>
            <person name="Marrano A."/>
            <person name="Britton M."/>
            <person name="Zimin A.V."/>
            <person name="Zaini P.A."/>
            <person name="Workman R."/>
            <person name="Puiu D."/>
            <person name="Bianco L."/>
            <person name="Allen B.J."/>
            <person name="Troggio M."/>
            <person name="Leslie C.A."/>
            <person name="Timp W."/>
            <person name="Dendekar A."/>
            <person name="Salzberg S.L."/>
            <person name="Neale D.B."/>
        </authorList>
    </citation>
    <scope>NUCLEOTIDE SEQUENCE</scope>
    <source>
        <tissue evidence="2">Leaves</tissue>
    </source>
</reference>
<evidence type="ECO:0000259" key="1">
    <source>
        <dbReference type="Pfam" id="PF13456"/>
    </source>
</evidence>